<keyword evidence="2" id="KW-1133">Transmembrane helix</keyword>
<protein>
    <submittedName>
        <fullName evidence="3">Uncharacterized protein</fullName>
    </submittedName>
</protein>
<gene>
    <name evidence="3" type="ORF">K469DRAFT_567835</name>
</gene>
<evidence type="ECO:0000313" key="3">
    <source>
        <dbReference type="EMBL" id="KAF2188071.1"/>
    </source>
</evidence>
<proteinExistence type="predicted"/>
<evidence type="ECO:0000256" key="2">
    <source>
        <dbReference type="SAM" id="Phobius"/>
    </source>
</evidence>
<dbReference type="EMBL" id="ML994625">
    <property type="protein sequence ID" value="KAF2188071.1"/>
    <property type="molecule type" value="Genomic_DNA"/>
</dbReference>
<accession>A0A6A6E822</accession>
<keyword evidence="2" id="KW-0472">Membrane</keyword>
<dbReference type="Proteomes" id="UP000800200">
    <property type="component" value="Unassembled WGS sequence"/>
</dbReference>
<evidence type="ECO:0000256" key="1">
    <source>
        <dbReference type="SAM" id="MobiDB-lite"/>
    </source>
</evidence>
<dbReference type="OrthoDB" id="5424430at2759"/>
<feature type="compositionally biased region" description="Polar residues" evidence="1">
    <location>
        <begin position="108"/>
        <end position="125"/>
    </location>
</feature>
<feature type="region of interest" description="Disordered" evidence="1">
    <location>
        <begin position="84"/>
        <end position="134"/>
    </location>
</feature>
<sequence>MIAGYSDLQVVPESAPLHPVQEEKIVDTSGHEPETYAYYAEKPLEPASESRRVCGLASRTFWVVAIVVILVIIGAAVGGGVGGSLSKKNSSTAAQAETTPQPEPKTSLAPTSASASDTPTVTTTDIPGPSITLHRDCPSSNNTLYSITLGSESMSFRKVCTLAYLGNGKNMINEPVASLNDCINLCAAYNIQNRTEISKGKSQPCNNVCWRGNFNTDWPGQCFGSTTTNSSDGFVFKSQQNEESPCDSAAWINQRIL</sequence>
<feature type="transmembrane region" description="Helical" evidence="2">
    <location>
        <begin position="61"/>
        <end position="81"/>
    </location>
</feature>
<dbReference type="AlphaFoldDB" id="A0A6A6E822"/>
<keyword evidence="4" id="KW-1185">Reference proteome</keyword>
<organism evidence="3 4">
    <name type="scientific">Zopfia rhizophila CBS 207.26</name>
    <dbReference type="NCBI Taxonomy" id="1314779"/>
    <lineage>
        <taxon>Eukaryota</taxon>
        <taxon>Fungi</taxon>
        <taxon>Dikarya</taxon>
        <taxon>Ascomycota</taxon>
        <taxon>Pezizomycotina</taxon>
        <taxon>Dothideomycetes</taxon>
        <taxon>Dothideomycetes incertae sedis</taxon>
        <taxon>Zopfiaceae</taxon>
        <taxon>Zopfia</taxon>
    </lineage>
</organism>
<name>A0A6A6E822_9PEZI</name>
<reference evidence="3" key="1">
    <citation type="journal article" date="2020" name="Stud. Mycol.">
        <title>101 Dothideomycetes genomes: a test case for predicting lifestyles and emergence of pathogens.</title>
        <authorList>
            <person name="Haridas S."/>
            <person name="Albert R."/>
            <person name="Binder M."/>
            <person name="Bloem J."/>
            <person name="Labutti K."/>
            <person name="Salamov A."/>
            <person name="Andreopoulos B."/>
            <person name="Baker S."/>
            <person name="Barry K."/>
            <person name="Bills G."/>
            <person name="Bluhm B."/>
            <person name="Cannon C."/>
            <person name="Castanera R."/>
            <person name="Culley D."/>
            <person name="Daum C."/>
            <person name="Ezra D."/>
            <person name="Gonzalez J."/>
            <person name="Henrissat B."/>
            <person name="Kuo A."/>
            <person name="Liang C."/>
            <person name="Lipzen A."/>
            <person name="Lutzoni F."/>
            <person name="Magnuson J."/>
            <person name="Mondo S."/>
            <person name="Nolan M."/>
            <person name="Ohm R."/>
            <person name="Pangilinan J."/>
            <person name="Park H.-J."/>
            <person name="Ramirez L."/>
            <person name="Alfaro M."/>
            <person name="Sun H."/>
            <person name="Tritt A."/>
            <person name="Yoshinaga Y."/>
            <person name="Zwiers L.-H."/>
            <person name="Turgeon B."/>
            <person name="Goodwin S."/>
            <person name="Spatafora J."/>
            <person name="Crous P."/>
            <person name="Grigoriev I."/>
        </authorList>
    </citation>
    <scope>NUCLEOTIDE SEQUENCE</scope>
    <source>
        <strain evidence="3">CBS 207.26</strain>
    </source>
</reference>
<feature type="compositionally biased region" description="Polar residues" evidence="1">
    <location>
        <begin position="86"/>
        <end position="100"/>
    </location>
</feature>
<keyword evidence="2" id="KW-0812">Transmembrane</keyword>
<evidence type="ECO:0000313" key="4">
    <source>
        <dbReference type="Proteomes" id="UP000800200"/>
    </source>
</evidence>